<dbReference type="HOGENOM" id="CLU_015166_10_3_1"/>
<reference evidence="15 16" key="1">
    <citation type="journal article" date="2014" name="BMC Genomics">
        <title>Comparative genome sequencing reveals chemotype-specific gene clusters in the toxigenic black mold Stachybotrys.</title>
        <authorList>
            <person name="Semeiks J."/>
            <person name="Borek D."/>
            <person name="Otwinowski Z."/>
            <person name="Grishin N.V."/>
        </authorList>
    </citation>
    <scope>NUCLEOTIDE SEQUENCE [LARGE SCALE GENOMIC DNA]</scope>
    <source>
        <strain evidence="15 16">IBT 40285</strain>
    </source>
</reference>
<dbReference type="FunFam" id="1.50.40.10:FF:000011">
    <property type="entry name" value="Mitochondrial thiamine pyrophosphate carrier 1"/>
    <property type="match status" value="1"/>
</dbReference>
<feature type="region of interest" description="Disordered" evidence="14">
    <location>
        <begin position="1"/>
        <end position="29"/>
    </location>
</feature>
<feature type="repeat" description="Solcar" evidence="12">
    <location>
        <begin position="142"/>
        <end position="228"/>
    </location>
</feature>
<evidence type="ECO:0000256" key="8">
    <source>
        <dbReference type="ARBA" id="ARBA00022792"/>
    </source>
</evidence>
<dbReference type="Gene3D" id="1.50.40.10">
    <property type="entry name" value="Mitochondrial carrier domain"/>
    <property type="match status" value="1"/>
</dbReference>
<dbReference type="InterPro" id="IPR018108">
    <property type="entry name" value="MCP_transmembrane"/>
</dbReference>
<dbReference type="EMBL" id="KL660462">
    <property type="protein sequence ID" value="KFA66277.1"/>
    <property type="molecule type" value="Genomic_DNA"/>
</dbReference>
<evidence type="ECO:0000256" key="12">
    <source>
        <dbReference type="PROSITE-ProRule" id="PRU00282"/>
    </source>
</evidence>
<comment type="function">
    <text evidence="1">Mitochondrial transporter that mediates uptake of thiamine pyrophosphate (ThPP) into mitochondria.</text>
</comment>
<evidence type="ECO:0000313" key="16">
    <source>
        <dbReference type="Proteomes" id="UP000028524"/>
    </source>
</evidence>
<dbReference type="InterPro" id="IPR002067">
    <property type="entry name" value="MCP"/>
</dbReference>
<dbReference type="PANTHER" id="PTHR45624:SF10">
    <property type="entry name" value="SLC (SOLUTE CARRIER) HOMOLOG"/>
    <property type="match status" value="1"/>
</dbReference>
<keyword evidence="8" id="KW-0999">Mitochondrion inner membrane</keyword>
<keyword evidence="6 12" id="KW-0812">Transmembrane</keyword>
<proteinExistence type="inferred from homology"/>
<dbReference type="PANTHER" id="PTHR45624">
    <property type="entry name" value="MITOCHONDRIAL BASIC AMINO ACIDS TRANSPORTER-RELATED"/>
    <property type="match status" value="1"/>
</dbReference>
<name>A0A084QQP2_STAC4</name>
<feature type="repeat" description="Solcar" evidence="12">
    <location>
        <begin position="235"/>
        <end position="330"/>
    </location>
</feature>
<feature type="repeat" description="Solcar" evidence="12">
    <location>
        <begin position="35"/>
        <end position="132"/>
    </location>
</feature>
<evidence type="ECO:0000256" key="2">
    <source>
        <dbReference type="ARBA" id="ARBA00004448"/>
    </source>
</evidence>
<evidence type="ECO:0000256" key="11">
    <source>
        <dbReference type="ARBA" id="ARBA00023136"/>
    </source>
</evidence>
<evidence type="ECO:0000256" key="3">
    <source>
        <dbReference type="ARBA" id="ARBA00006375"/>
    </source>
</evidence>
<dbReference type="GO" id="GO:0005743">
    <property type="term" value="C:mitochondrial inner membrane"/>
    <property type="evidence" value="ECO:0007669"/>
    <property type="project" value="UniProtKB-SubCell"/>
</dbReference>
<keyword evidence="7" id="KW-0677">Repeat</keyword>
<dbReference type="STRING" id="1283841.A0A084QQP2"/>
<evidence type="ECO:0000256" key="1">
    <source>
        <dbReference type="ARBA" id="ARBA00002238"/>
    </source>
</evidence>
<keyword evidence="11 12" id="KW-0472">Membrane</keyword>
<dbReference type="Pfam" id="PF00153">
    <property type="entry name" value="Mito_carr"/>
    <property type="match status" value="3"/>
</dbReference>
<evidence type="ECO:0000256" key="9">
    <source>
        <dbReference type="ARBA" id="ARBA00022989"/>
    </source>
</evidence>
<evidence type="ECO:0000256" key="7">
    <source>
        <dbReference type="ARBA" id="ARBA00022737"/>
    </source>
</evidence>
<dbReference type="InterPro" id="IPR050567">
    <property type="entry name" value="Mitochondrial_Carrier"/>
</dbReference>
<dbReference type="PROSITE" id="PS50920">
    <property type="entry name" value="SOLCAR"/>
    <property type="match status" value="3"/>
</dbReference>
<dbReference type="GO" id="GO:0090422">
    <property type="term" value="F:thiamine pyrophosphate transmembrane transporter activity"/>
    <property type="evidence" value="ECO:0007669"/>
    <property type="project" value="UniProtKB-ARBA"/>
</dbReference>
<evidence type="ECO:0000256" key="14">
    <source>
        <dbReference type="SAM" id="MobiDB-lite"/>
    </source>
</evidence>
<feature type="compositionally biased region" description="Basic residues" evidence="14">
    <location>
        <begin position="1"/>
        <end position="21"/>
    </location>
</feature>
<keyword evidence="5 13" id="KW-0813">Transport</keyword>
<keyword evidence="9" id="KW-1133">Transmembrane helix</keyword>
<dbReference type="InParanoid" id="A0A084QQP2"/>
<dbReference type="FunCoup" id="A0A084QQP2">
    <property type="interactions" value="30"/>
</dbReference>
<dbReference type="PRINTS" id="PR00926">
    <property type="entry name" value="MITOCARRIER"/>
</dbReference>
<evidence type="ECO:0000256" key="5">
    <source>
        <dbReference type="ARBA" id="ARBA00022448"/>
    </source>
</evidence>
<protein>
    <recommendedName>
        <fullName evidence="4">Mitochondrial thiamine pyrophosphate carrier 1</fullName>
    </recommendedName>
</protein>
<keyword evidence="16" id="KW-1185">Reference proteome</keyword>
<accession>A0A084QQP2</accession>
<dbReference type="OMA" id="MYVCYGA"/>
<comment type="subcellular location">
    <subcellularLocation>
        <location evidence="2">Mitochondrion inner membrane</location>
        <topology evidence="2">Multi-pass membrane protein</topology>
    </subcellularLocation>
</comment>
<dbReference type="Proteomes" id="UP000028524">
    <property type="component" value="Unassembled WGS sequence"/>
</dbReference>
<evidence type="ECO:0000256" key="10">
    <source>
        <dbReference type="ARBA" id="ARBA00023128"/>
    </source>
</evidence>
<dbReference type="SUPFAM" id="SSF103506">
    <property type="entry name" value="Mitochondrial carrier"/>
    <property type="match status" value="1"/>
</dbReference>
<evidence type="ECO:0000256" key="6">
    <source>
        <dbReference type="ARBA" id="ARBA00022692"/>
    </source>
</evidence>
<evidence type="ECO:0000313" key="15">
    <source>
        <dbReference type="EMBL" id="KFA66277.1"/>
    </source>
</evidence>
<organism evidence="15 16">
    <name type="scientific">Stachybotrys chlorohalonatus (strain IBT 40285)</name>
    <dbReference type="NCBI Taxonomy" id="1283841"/>
    <lineage>
        <taxon>Eukaryota</taxon>
        <taxon>Fungi</taxon>
        <taxon>Dikarya</taxon>
        <taxon>Ascomycota</taxon>
        <taxon>Pezizomycotina</taxon>
        <taxon>Sordariomycetes</taxon>
        <taxon>Hypocreomycetidae</taxon>
        <taxon>Hypocreales</taxon>
        <taxon>Stachybotryaceae</taxon>
        <taxon>Stachybotrys</taxon>
    </lineage>
</organism>
<comment type="similarity">
    <text evidence="3 13">Belongs to the mitochondrial carrier (TC 2.A.29) family.</text>
</comment>
<dbReference type="InterPro" id="IPR023395">
    <property type="entry name" value="MCP_dom_sf"/>
</dbReference>
<evidence type="ECO:0000256" key="13">
    <source>
        <dbReference type="RuleBase" id="RU000488"/>
    </source>
</evidence>
<evidence type="ECO:0000256" key="4">
    <source>
        <dbReference type="ARBA" id="ARBA00021935"/>
    </source>
</evidence>
<dbReference type="OrthoDB" id="18574at2759"/>
<sequence length="342" mass="38256">MMRRKNKRKKQKEKKKKKKEKKKEEEEKRDIADCGSRLQVVSAGAIAGLIARFVIAPLDVVKIRLQLQPYSPSDPLNPLRDAPAYRGTLATLRHIFRHEGIQGFWKGNVPAEIMYIGYSAVQFTTYRSTTLLLQTALPTRLPDYAESFIAGASAGAAATTATYPLDLLRTRFAAQGTHRVYNSLRSAVWEIGTDEGFKGFFRGLSPTLAQIIPYMGLFFVTYEKLRASLAGFHMPWGSGDATAGVVGSVVAKTMVFPLDLVRKRIQVQGPTRSRYVYTDIPEYTSTVRALRTIFHQEGLRGLYKGLPISLIKSAPASAVTLWTYERSLNLIMSMDKSREAQL</sequence>
<dbReference type="AlphaFoldDB" id="A0A084QQP2"/>
<gene>
    <name evidence="15" type="ORF">S40285_01925</name>
</gene>
<keyword evidence="10" id="KW-0496">Mitochondrion</keyword>